<dbReference type="PANTHER" id="PTHR33169:SF13">
    <property type="entry name" value="PADR-FAMILY TRANSCRIPTIONAL REGULATOR"/>
    <property type="match status" value="1"/>
</dbReference>
<evidence type="ECO:0000313" key="3">
    <source>
        <dbReference type="Proteomes" id="UP000236723"/>
    </source>
</evidence>
<accession>A0A1H5YIR7</accession>
<dbReference type="SUPFAM" id="SSF46785">
    <property type="entry name" value="Winged helix' DNA-binding domain"/>
    <property type="match status" value="1"/>
</dbReference>
<gene>
    <name evidence="2" type="ORF">SAMN04489712_10437</name>
</gene>
<proteinExistence type="predicted"/>
<name>A0A1H5YIR7_9ACTN</name>
<dbReference type="Gene3D" id="1.10.10.10">
    <property type="entry name" value="Winged helix-like DNA-binding domain superfamily/Winged helix DNA-binding domain"/>
    <property type="match status" value="1"/>
</dbReference>
<dbReference type="InterPro" id="IPR052509">
    <property type="entry name" value="Metal_resp_DNA-bind_regulator"/>
</dbReference>
<evidence type="ECO:0000259" key="1">
    <source>
        <dbReference type="Pfam" id="PF03551"/>
    </source>
</evidence>
<dbReference type="Proteomes" id="UP000236723">
    <property type="component" value="Unassembled WGS sequence"/>
</dbReference>
<reference evidence="3" key="1">
    <citation type="submission" date="2016-10" db="EMBL/GenBank/DDBJ databases">
        <authorList>
            <person name="Varghese N."/>
            <person name="Submissions S."/>
        </authorList>
    </citation>
    <scope>NUCLEOTIDE SEQUENCE [LARGE SCALE GENOMIC DNA]</scope>
    <source>
        <strain evidence="3">DSM 43163</strain>
    </source>
</reference>
<dbReference type="InterPro" id="IPR036388">
    <property type="entry name" value="WH-like_DNA-bd_sf"/>
</dbReference>
<dbReference type="InterPro" id="IPR036390">
    <property type="entry name" value="WH_DNA-bd_sf"/>
</dbReference>
<dbReference type="AlphaFoldDB" id="A0A1H5YIR7"/>
<dbReference type="Pfam" id="PF03551">
    <property type="entry name" value="PadR"/>
    <property type="match status" value="1"/>
</dbReference>
<sequence length="118" mass="12860">MVPAMAKRSPLMSEATYHILAALLEGPLHGYGIIKRTQELSGGRVRLAVGTLYGALDRMTGDGLIAVDREETVDGRQRRYFRITDEGHRAVSQEAARMARAAEIVRGRMVARPGTAPA</sequence>
<dbReference type="EMBL" id="FNVO01000004">
    <property type="protein sequence ID" value="SEG23958.1"/>
    <property type="molecule type" value="Genomic_DNA"/>
</dbReference>
<feature type="domain" description="Transcription regulator PadR N-terminal" evidence="1">
    <location>
        <begin position="19"/>
        <end position="92"/>
    </location>
</feature>
<dbReference type="PANTHER" id="PTHR33169">
    <property type="entry name" value="PADR-FAMILY TRANSCRIPTIONAL REGULATOR"/>
    <property type="match status" value="1"/>
</dbReference>
<dbReference type="InterPro" id="IPR005149">
    <property type="entry name" value="Tscrpt_reg_PadR_N"/>
</dbReference>
<organism evidence="2 3">
    <name type="scientific">Thermomonospora echinospora</name>
    <dbReference type="NCBI Taxonomy" id="1992"/>
    <lineage>
        <taxon>Bacteria</taxon>
        <taxon>Bacillati</taxon>
        <taxon>Actinomycetota</taxon>
        <taxon>Actinomycetes</taxon>
        <taxon>Streptosporangiales</taxon>
        <taxon>Thermomonosporaceae</taxon>
        <taxon>Thermomonospora</taxon>
    </lineage>
</organism>
<keyword evidence="3" id="KW-1185">Reference proteome</keyword>
<protein>
    <submittedName>
        <fullName evidence="2">Transcriptional regulator PadR-like family protein</fullName>
    </submittedName>
</protein>
<evidence type="ECO:0000313" key="2">
    <source>
        <dbReference type="EMBL" id="SEG23958.1"/>
    </source>
</evidence>